<reference evidence="10" key="1">
    <citation type="submission" date="2021-07" db="EMBL/GenBank/DDBJ databases">
        <authorList>
            <person name="Catto M.A."/>
            <person name="Jacobson A."/>
            <person name="Kennedy G."/>
            <person name="Labadie P."/>
            <person name="Hunt B.G."/>
            <person name="Srinivasan R."/>
        </authorList>
    </citation>
    <scope>NUCLEOTIDE SEQUENCE</scope>
    <source>
        <strain evidence="10">PL_HMW_Pooled</strain>
        <tissue evidence="10">Head</tissue>
    </source>
</reference>
<protein>
    <submittedName>
        <fullName evidence="10">Cytochrome P450 302a1, mitochondrial</fullName>
    </submittedName>
</protein>
<accession>A0AAE1GQB3</accession>
<evidence type="ECO:0000256" key="3">
    <source>
        <dbReference type="ARBA" id="ARBA00022617"/>
    </source>
</evidence>
<evidence type="ECO:0000256" key="6">
    <source>
        <dbReference type="ARBA" id="ARBA00023004"/>
    </source>
</evidence>
<dbReference type="InterPro" id="IPR002401">
    <property type="entry name" value="Cyt_P450_E_grp-I"/>
</dbReference>
<dbReference type="PRINTS" id="PR00385">
    <property type="entry name" value="P450"/>
</dbReference>
<dbReference type="CDD" id="cd11054">
    <property type="entry name" value="CYP24A1-like"/>
    <property type="match status" value="1"/>
</dbReference>
<evidence type="ECO:0000256" key="7">
    <source>
        <dbReference type="ARBA" id="ARBA00023033"/>
    </source>
</evidence>
<reference evidence="10" key="2">
    <citation type="journal article" date="2023" name="BMC Genomics">
        <title>Pest status, molecular evolution, and epigenetic factors derived from the genome assembly of Frankliniella fusca, a thysanopteran phytovirus vector.</title>
        <authorList>
            <person name="Catto M.A."/>
            <person name="Labadie P.E."/>
            <person name="Jacobson A.L."/>
            <person name="Kennedy G.G."/>
            <person name="Srinivasan R."/>
            <person name="Hunt B.G."/>
        </authorList>
    </citation>
    <scope>NUCLEOTIDE SEQUENCE</scope>
    <source>
        <strain evidence="10">PL_HMW_Pooled</strain>
    </source>
</reference>
<keyword evidence="6 8" id="KW-0408">Iron</keyword>
<evidence type="ECO:0000256" key="9">
    <source>
        <dbReference type="RuleBase" id="RU000461"/>
    </source>
</evidence>
<organism evidence="10 11">
    <name type="scientific">Frankliniella fusca</name>
    <dbReference type="NCBI Taxonomy" id="407009"/>
    <lineage>
        <taxon>Eukaryota</taxon>
        <taxon>Metazoa</taxon>
        <taxon>Ecdysozoa</taxon>
        <taxon>Arthropoda</taxon>
        <taxon>Hexapoda</taxon>
        <taxon>Insecta</taxon>
        <taxon>Pterygota</taxon>
        <taxon>Neoptera</taxon>
        <taxon>Paraneoptera</taxon>
        <taxon>Thysanoptera</taxon>
        <taxon>Terebrantia</taxon>
        <taxon>Thripoidea</taxon>
        <taxon>Thripidae</taxon>
        <taxon>Frankliniella</taxon>
    </lineage>
</organism>
<evidence type="ECO:0000256" key="2">
    <source>
        <dbReference type="ARBA" id="ARBA00010617"/>
    </source>
</evidence>
<evidence type="ECO:0000256" key="1">
    <source>
        <dbReference type="ARBA" id="ARBA00001971"/>
    </source>
</evidence>
<dbReference type="AlphaFoldDB" id="A0AAE1GQB3"/>
<comment type="similarity">
    <text evidence="2 9">Belongs to the cytochrome P450 family.</text>
</comment>
<keyword evidence="11" id="KW-1185">Reference proteome</keyword>
<dbReference type="InterPro" id="IPR036396">
    <property type="entry name" value="Cyt_P450_sf"/>
</dbReference>
<evidence type="ECO:0000313" key="11">
    <source>
        <dbReference type="Proteomes" id="UP001219518"/>
    </source>
</evidence>
<dbReference type="EMBL" id="JAHWGI010000014">
    <property type="protein sequence ID" value="KAK3907690.1"/>
    <property type="molecule type" value="Genomic_DNA"/>
</dbReference>
<dbReference type="PANTHER" id="PTHR24279:SF120">
    <property type="entry name" value="CYTOCHROME P450"/>
    <property type="match status" value="1"/>
</dbReference>
<evidence type="ECO:0000256" key="4">
    <source>
        <dbReference type="ARBA" id="ARBA00022723"/>
    </source>
</evidence>
<dbReference type="SUPFAM" id="SSF48264">
    <property type="entry name" value="Cytochrome P450"/>
    <property type="match status" value="1"/>
</dbReference>
<sequence length="523" mass="59529">MGLLFMSKYCAMKLQTDFVKLLVCSANSKSKLSPLRRQLYSQNVKPFTDIPGPTSLECYNHEQLDKVGHEKYLKYGPIVREEVSPGNHIVLVFDTSDIEQLSLSENAFPSRRSHLAVKKFRENRPEIYNSGGLLSTNGEEWWRLRRDFQKGFSAPQAVRAYLPAIDEVIQEFVSLQLCQPHEDFLHPLSRLSLQLTCLVAFDEKFDCFSPQEMKPDSRSSRLMDAAATINSLGFVYDNVENLRSSVWPKLEEASLFLEGIAVGFVQKKAKVLSKKVDNESGCVPSLFERYLTSPNFDCKDVNGMAVDLLLAGIETVCYRNKIWDTWVLHFGVYLQTSYTSSFALYHLAKNEEIQSKLQLEAKSLLQSSTQPISGEILAEASYARAVLKEVFRMSPISIGVGRLLTKDLVLSGFHVPKGTNVVTQNQVICRLEKYFDRPNDFLPERWLKENAQHVKSNPFLVLPFGHGRRSCIARRFAEQQLLTFLLRVARTHQVSWDSPEELGCISVPINKPDKSVKLRFSRL</sequence>
<dbReference type="PROSITE" id="PS00086">
    <property type="entry name" value="CYTOCHROME_P450"/>
    <property type="match status" value="1"/>
</dbReference>
<comment type="caution">
    <text evidence="10">The sequence shown here is derived from an EMBL/GenBank/DDBJ whole genome shotgun (WGS) entry which is preliminary data.</text>
</comment>
<keyword evidence="5 9" id="KW-0560">Oxidoreductase</keyword>
<dbReference type="GO" id="GO:0005506">
    <property type="term" value="F:iron ion binding"/>
    <property type="evidence" value="ECO:0007669"/>
    <property type="project" value="InterPro"/>
</dbReference>
<comment type="cofactor">
    <cofactor evidence="1 8">
        <name>heme</name>
        <dbReference type="ChEBI" id="CHEBI:30413"/>
    </cofactor>
</comment>
<evidence type="ECO:0000256" key="5">
    <source>
        <dbReference type="ARBA" id="ARBA00023002"/>
    </source>
</evidence>
<dbReference type="InterPro" id="IPR017972">
    <property type="entry name" value="Cyt_P450_CS"/>
</dbReference>
<name>A0AAE1GQB3_9NEOP</name>
<proteinExistence type="inferred from homology"/>
<dbReference type="InterPro" id="IPR050479">
    <property type="entry name" value="CYP11_CYP27_families"/>
</dbReference>
<keyword evidence="7 9" id="KW-0503">Monooxygenase</keyword>
<dbReference type="GO" id="GO:0020037">
    <property type="term" value="F:heme binding"/>
    <property type="evidence" value="ECO:0007669"/>
    <property type="project" value="InterPro"/>
</dbReference>
<dbReference type="Proteomes" id="UP001219518">
    <property type="component" value="Unassembled WGS sequence"/>
</dbReference>
<evidence type="ECO:0000313" key="10">
    <source>
        <dbReference type="EMBL" id="KAK3907690.1"/>
    </source>
</evidence>
<dbReference type="Pfam" id="PF00067">
    <property type="entry name" value="p450"/>
    <property type="match status" value="2"/>
</dbReference>
<evidence type="ECO:0000256" key="8">
    <source>
        <dbReference type="PIRSR" id="PIRSR602401-1"/>
    </source>
</evidence>
<gene>
    <name evidence="10" type="ORF">KUF71_018326</name>
</gene>
<feature type="binding site" description="axial binding residue" evidence="8">
    <location>
        <position position="471"/>
    </location>
    <ligand>
        <name>heme</name>
        <dbReference type="ChEBI" id="CHEBI:30413"/>
    </ligand>
    <ligandPart>
        <name>Fe</name>
        <dbReference type="ChEBI" id="CHEBI:18248"/>
    </ligandPart>
</feature>
<dbReference type="Gene3D" id="1.10.630.10">
    <property type="entry name" value="Cytochrome P450"/>
    <property type="match status" value="1"/>
</dbReference>
<keyword evidence="3 8" id="KW-0349">Heme</keyword>
<dbReference type="InterPro" id="IPR001128">
    <property type="entry name" value="Cyt_P450"/>
</dbReference>
<dbReference type="PRINTS" id="PR00463">
    <property type="entry name" value="EP450I"/>
</dbReference>
<dbReference type="PANTHER" id="PTHR24279">
    <property type="entry name" value="CYTOCHROME P450"/>
    <property type="match status" value="1"/>
</dbReference>
<dbReference type="GO" id="GO:0004497">
    <property type="term" value="F:monooxygenase activity"/>
    <property type="evidence" value="ECO:0007669"/>
    <property type="project" value="UniProtKB-KW"/>
</dbReference>
<dbReference type="GO" id="GO:0016705">
    <property type="term" value="F:oxidoreductase activity, acting on paired donors, with incorporation or reduction of molecular oxygen"/>
    <property type="evidence" value="ECO:0007669"/>
    <property type="project" value="InterPro"/>
</dbReference>
<keyword evidence="4 8" id="KW-0479">Metal-binding</keyword>